<proteinExistence type="predicted"/>
<dbReference type="Proteomes" id="UP000050465">
    <property type="component" value="Unassembled WGS sequence"/>
</dbReference>
<comment type="caution">
    <text evidence="1">The sequence shown here is derived from an EMBL/GenBank/DDBJ whole genome shotgun (WGS) entry which is preliminary data.</text>
</comment>
<gene>
    <name evidence="1" type="ORF">HLUCCA11_16810</name>
</gene>
<accession>A0A0P7YTK3</accession>
<dbReference type="EMBL" id="LJZR01000025">
    <property type="protein sequence ID" value="KPQ33944.1"/>
    <property type="molecule type" value="Genomic_DNA"/>
</dbReference>
<reference evidence="1 2" key="1">
    <citation type="submission" date="2015-09" db="EMBL/GenBank/DDBJ databases">
        <title>Identification and resolution of microdiversity through metagenomic sequencing of parallel consortia.</title>
        <authorList>
            <person name="Nelson W.C."/>
            <person name="Romine M.F."/>
            <person name="Lindemann S.R."/>
        </authorList>
    </citation>
    <scope>NUCLEOTIDE SEQUENCE [LARGE SCALE GENOMIC DNA]</scope>
    <source>
        <strain evidence="1">Ana</strain>
    </source>
</reference>
<sequence length="165" mass="17995">MPKHNPAVLKKVTVSLPFGIGSASWEVDPTERNAAWELYVELVTRVAVQSLNPQEGLVREAMNSLYSLFGSTREILRKAGPDVGASHDSVGGIAIAVLNNGLRPFLAKWHPLLQEWEGQKPTGMSPQAHEKAWDKEMIVRGELDALRKDLAQYADALGAIAGVND</sequence>
<dbReference type="AlphaFoldDB" id="A0A0P7YTK3"/>
<dbReference type="PATRIC" id="fig|1666911.3.peg.1085"/>
<evidence type="ECO:0000313" key="2">
    <source>
        <dbReference type="Proteomes" id="UP000050465"/>
    </source>
</evidence>
<name>A0A0P7YTK3_9CYAN</name>
<evidence type="ECO:0000313" key="1">
    <source>
        <dbReference type="EMBL" id="KPQ33944.1"/>
    </source>
</evidence>
<protein>
    <submittedName>
        <fullName evidence="1">Uncharacterized protein</fullName>
    </submittedName>
</protein>
<organism evidence="1 2">
    <name type="scientific">Phormidesmis priestleyi Ana</name>
    <dbReference type="NCBI Taxonomy" id="1666911"/>
    <lineage>
        <taxon>Bacteria</taxon>
        <taxon>Bacillati</taxon>
        <taxon>Cyanobacteriota</taxon>
        <taxon>Cyanophyceae</taxon>
        <taxon>Leptolyngbyales</taxon>
        <taxon>Leptolyngbyaceae</taxon>
        <taxon>Phormidesmis</taxon>
    </lineage>
</organism>
<dbReference type="STRING" id="1666911.HLUCCA11_16810"/>